<comment type="catalytic activity">
    <reaction evidence="10">
        <text>GTP + ATP = 3',3'-cGAMP + 2 diphosphate</text>
        <dbReference type="Rhea" id="RHEA:35647"/>
        <dbReference type="ChEBI" id="CHEBI:30616"/>
        <dbReference type="ChEBI" id="CHEBI:33019"/>
        <dbReference type="ChEBI" id="CHEBI:37565"/>
        <dbReference type="ChEBI" id="CHEBI:71501"/>
    </reaction>
    <physiologicalReaction direction="left-to-right" evidence="10">
        <dbReference type="Rhea" id="RHEA:35648"/>
    </physiologicalReaction>
</comment>
<evidence type="ECO:0000256" key="4">
    <source>
        <dbReference type="ARBA" id="ARBA00022741"/>
    </source>
</evidence>
<evidence type="ECO:0000256" key="6">
    <source>
        <dbReference type="ARBA" id="ARBA00022842"/>
    </source>
</evidence>
<evidence type="ECO:0000256" key="10">
    <source>
        <dbReference type="ARBA" id="ARBA00048304"/>
    </source>
</evidence>
<keyword evidence="2" id="KW-0548">Nucleotidyltransferase</keyword>
<dbReference type="GO" id="GO:0005524">
    <property type="term" value="F:ATP binding"/>
    <property type="evidence" value="ECO:0007669"/>
    <property type="project" value="UniProtKB-KW"/>
</dbReference>
<reference evidence="12 13" key="1">
    <citation type="submission" date="2017-08" db="EMBL/GenBank/DDBJ databases">
        <title>Lysobacter sylvestris genome.</title>
        <authorList>
            <person name="Zhang D.-C."/>
            <person name="Albuquerque L."/>
            <person name="Franca L."/>
            <person name="Froufe H.J.C."/>
            <person name="Barroso C."/>
            <person name="Egas C."/>
            <person name="Da Costa M."/>
            <person name="Margesin R."/>
        </authorList>
    </citation>
    <scope>NUCLEOTIDE SEQUENCE [LARGE SCALE GENOMIC DNA]</scope>
    <source>
        <strain evidence="12 13">AM20-91</strain>
    </source>
</reference>
<evidence type="ECO:0000259" key="11">
    <source>
        <dbReference type="Pfam" id="PF21654"/>
    </source>
</evidence>
<dbReference type="OrthoDB" id="1118920at2"/>
<evidence type="ECO:0000313" key="12">
    <source>
        <dbReference type="EMBL" id="PNS09776.1"/>
    </source>
</evidence>
<evidence type="ECO:0000256" key="7">
    <source>
        <dbReference type="ARBA" id="ARBA00023080"/>
    </source>
</evidence>
<accession>A0A2K1Q405</accession>
<evidence type="ECO:0000256" key="8">
    <source>
        <dbReference type="ARBA" id="ARBA00023118"/>
    </source>
</evidence>
<dbReference type="CDD" id="cd05400">
    <property type="entry name" value="NT_2-5OAS_ClassI-CCAase"/>
    <property type="match status" value="1"/>
</dbReference>
<keyword evidence="7" id="KW-0546">Nucleotide metabolism</keyword>
<dbReference type="AlphaFoldDB" id="A0A2K1Q405"/>
<name>A0A2K1Q405_9GAMM</name>
<evidence type="ECO:0000256" key="9">
    <source>
        <dbReference type="ARBA" id="ARBA00044145"/>
    </source>
</evidence>
<keyword evidence="4" id="KW-0547">Nucleotide-binding</keyword>
<keyword evidence="8" id="KW-0051">Antiviral defense</keyword>
<dbReference type="InterPro" id="IPR048445">
    <property type="entry name" value="DncV-like_NTFase"/>
</dbReference>
<dbReference type="Pfam" id="PF21654">
    <property type="entry name" value="DncV-like_NTFase"/>
    <property type="match status" value="1"/>
</dbReference>
<dbReference type="InterPro" id="IPR006116">
    <property type="entry name" value="NT_2-5OAS_ClassI-CCAase"/>
</dbReference>
<protein>
    <recommendedName>
        <fullName evidence="9">Cyclic GMP-AMP synthase</fullName>
    </recommendedName>
</protein>
<keyword evidence="3" id="KW-0479">Metal-binding</keyword>
<sequence length="391" mass="44786">MTADADQRLYALWQEVDLPERAYELALRRYEDLGEWLARPQSRLTAYDTHVFVQGSFAFGTPIRPVIEGEEFDLDFSCKLRSGISRQTHTQKQLKRLVGDELADYRTARGIQKPLTEKNRCWRLGYKDELPFHMDVVPGIRADDARRRVLSEAMQVAGIDAQLAQEVARRALWITDMQHSHYAQISDDWPSSNPGGYQLWFLSRMHGGVKRYLAEAQVDPAPVYRSKTPLQQVVQLLKRHRDVMFQDDSDRKPVSIILTTVAGGAYIAGESLSQTMRRVLQAMDVVRRSNTDFIPNPVNPAENFADRWTRPDCTHLQLKANFHRWIGEAMRDFGKILDGTDPRQVVESAEDALKLTLQEAVRRRLGVIVGTPAIVRSVQLQGEPTRPWAHW</sequence>
<keyword evidence="5" id="KW-0067">ATP-binding</keyword>
<dbReference type="GO" id="GO:0009117">
    <property type="term" value="P:nucleotide metabolic process"/>
    <property type="evidence" value="ECO:0007669"/>
    <property type="project" value="UniProtKB-KW"/>
</dbReference>
<dbReference type="GO" id="GO:0016779">
    <property type="term" value="F:nucleotidyltransferase activity"/>
    <property type="evidence" value="ECO:0007669"/>
    <property type="project" value="UniProtKB-KW"/>
</dbReference>
<keyword evidence="13" id="KW-1185">Reference proteome</keyword>
<evidence type="ECO:0000256" key="1">
    <source>
        <dbReference type="ARBA" id="ARBA00022679"/>
    </source>
</evidence>
<evidence type="ECO:0000313" key="13">
    <source>
        <dbReference type="Proteomes" id="UP000236220"/>
    </source>
</evidence>
<dbReference type="GO" id="GO:0046872">
    <property type="term" value="F:metal ion binding"/>
    <property type="evidence" value="ECO:0007669"/>
    <property type="project" value="UniProtKB-KW"/>
</dbReference>
<evidence type="ECO:0000256" key="3">
    <source>
        <dbReference type="ARBA" id="ARBA00022723"/>
    </source>
</evidence>
<dbReference type="GO" id="GO:0051607">
    <property type="term" value="P:defense response to virus"/>
    <property type="evidence" value="ECO:0007669"/>
    <property type="project" value="UniProtKB-KW"/>
</dbReference>
<dbReference type="EMBL" id="NPZB01000001">
    <property type="protein sequence ID" value="PNS09776.1"/>
    <property type="molecule type" value="Genomic_DNA"/>
</dbReference>
<proteinExistence type="predicted"/>
<evidence type="ECO:0000256" key="2">
    <source>
        <dbReference type="ARBA" id="ARBA00022695"/>
    </source>
</evidence>
<keyword evidence="1" id="KW-0808">Transferase</keyword>
<comment type="caution">
    <text evidence="12">The sequence shown here is derived from an EMBL/GenBank/DDBJ whole genome shotgun (WGS) entry which is preliminary data.</text>
</comment>
<gene>
    <name evidence="12" type="ORF">Lysil_1405</name>
</gene>
<keyword evidence="6" id="KW-0460">Magnesium</keyword>
<evidence type="ECO:0000256" key="5">
    <source>
        <dbReference type="ARBA" id="ARBA00022840"/>
    </source>
</evidence>
<dbReference type="Proteomes" id="UP000236220">
    <property type="component" value="Unassembled WGS sequence"/>
</dbReference>
<organism evidence="12 13">
    <name type="scientific">Solilutibacter silvestris</name>
    <dbReference type="NCBI Taxonomy" id="1645665"/>
    <lineage>
        <taxon>Bacteria</taxon>
        <taxon>Pseudomonadati</taxon>
        <taxon>Pseudomonadota</taxon>
        <taxon>Gammaproteobacteria</taxon>
        <taxon>Lysobacterales</taxon>
        <taxon>Lysobacteraceae</taxon>
        <taxon>Solilutibacter</taxon>
    </lineage>
</organism>
<feature type="domain" description="Cyclic GMP-AMP synthase DncV-like nucleotidyltransferase" evidence="11">
    <location>
        <begin position="51"/>
        <end position="136"/>
    </location>
</feature>